<organism evidence="2 3">
    <name type="scientific">Dreissena polymorpha</name>
    <name type="common">Zebra mussel</name>
    <name type="synonym">Mytilus polymorpha</name>
    <dbReference type="NCBI Taxonomy" id="45954"/>
    <lineage>
        <taxon>Eukaryota</taxon>
        <taxon>Metazoa</taxon>
        <taxon>Spiralia</taxon>
        <taxon>Lophotrochozoa</taxon>
        <taxon>Mollusca</taxon>
        <taxon>Bivalvia</taxon>
        <taxon>Autobranchia</taxon>
        <taxon>Heteroconchia</taxon>
        <taxon>Euheterodonta</taxon>
        <taxon>Imparidentia</taxon>
        <taxon>Neoheterodontei</taxon>
        <taxon>Myida</taxon>
        <taxon>Dreissenoidea</taxon>
        <taxon>Dreissenidae</taxon>
        <taxon>Dreissena</taxon>
    </lineage>
</organism>
<protein>
    <submittedName>
        <fullName evidence="2">Uncharacterized protein</fullName>
    </submittedName>
</protein>
<comment type="caution">
    <text evidence="2">The sequence shown here is derived from an EMBL/GenBank/DDBJ whole genome shotgun (WGS) entry which is preliminary data.</text>
</comment>
<sequence length="82" mass="9708">MMAYRSSEHETTGMTPNKLMLGREVCTPLDLAFELPREEMSIPVNKWVWELQERLETAHQMVRQNTGNALQRQKRIHDTRQL</sequence>
<accession>A0A9D4J169</accession>
<feature type="region of interest" description="Disordered" evidence="1">
    <location>
        <begin position="63"/>
        <end position="82"/>
    </location>
</feature>
<dbReference type="EMBL" id="JAIWYP010000007">
    <property type="protein sequence ID" value="KAH3792079.1"/>
    <property type="molecule type" value="Genomic_DNA"/>
</dbReference>
<gene>
    <name evidence="2" type="ORF">DPMN_145568</name>
</gene>
<dbReference type="AlphaFoldDB" id="A0A9D4J169"/>
<evidence type="ECO:0000313" key="2">
    <source>
        <dbReference type="EMBL" id="KAH3792079.1"/>
    </source>
</evidence>
<reference evidence="2" key="1">
    <citation type="journal article" date="2019" name="bioRxiv">
        <title>The Genome of the Zebra Mussel, Dreissena polymorpha: A Resource for Invasive Species Research.</title>
        <authorList>
            <person name="McCartney M.A."/>
            <person name="Auch B."/>
            <person name="Kono T."/>
            <person name="Mallez S."/>
            <person name="Zhang Y."/>
            <person name="Obille A."/>
            <person name="Becker A."/>
            <person name="Abrahante J.E."/>
            <person name="Garbe J."/>
            <person name="Badalamenti J.P."/>
            <person name="Herman A."/>
            <person name="Mangelson H."/>
            <person name="Liachko I."/>
            <person name="Sullivan S."/>
            <person name="Sone E.D."/>
            <person name="Koren S."/>
            <person name="Silverstein K.A.T."/>
            <person name="Beckman K.B."/>
            <person name="Gohl D.M."/>
        </authorList>
    </citation>
    <scope>NUCLEOTIDE SEQUENCE</scope>
    <source>
        <strain evidence="2">Duluth1</strain>
        <tissue evidence="2">Whole animal</tissue>
    </source>
</reference>
<name>A0A9D4J169_DREPO</name>
<keyword evidence="3" id="KW-1185">Reference proteome</keyword>
<dbReference type="Proteomes" id="UP000828390">
    <property type="component" value="Unassembled WGS sequence"/>
</dbReference>
<evidence type="ECO:0000313" key="3">
    <source>
        <dbReference type="Proteomes" id="UP000828390"/>
    </source>
</evidence>
<proteinExistence type="predicted"/>
<evidence type="ECO:0000256" key="1">
    <source>
        <dbReference type="SAM" id="MobiDB-lite"/>
    </source>
</evidence>
<reference evidence="2" key="2">
    <citation type="submission" date="2020-11" db="EMBL/GenBank/DDBJ databases">
        <authorList>
            <person name="McCartney M.A."/>
            <person name="Auch B."/>
            <person name="Kono T."/>
            <person name="Mallez S."/>
            <person name="Becker A."/>
            <person name="Gohl D.M."/>
            <person name="Silverstein K.A.T."/>
            <person name="Koren S."/>
            <person name="Bechman K.B."/>
            <person name="Herman A."/>
            <person name="Abrahante J.E."/>
            <person name="Garbe J."/>
        </authorList>
    </citation>
    <scope>NUCLEOTIDE SEQUENCE</scope>
    <source>
        <strain evidence="2">Duluth1</strain>
        <tissue evidence="2">Whole animal</tissue>
    </source>
</reference>